<evidence type="ECO:0000256" key="6">
    <source>
        <dbReference type="ARBA" id="ARBA00022741"/>
    </source>
</evidence>
<dbReference type="SMART" id="SM00878">
    <property type="entry name" value="Biotin_carb_C"/>
    <property type="match status" value="1"/>
</dbReference>
<protein>
    <recommendedName>
        <fullName evidence="13">3-methylcrotonyl-CoA carboxylase 2</fullName>
        <ecNumber evidence="4">6.4.1.2</ecNumber>
        <ecNumber evidence="11">6.4.1.4</ecNumber>
    </recommendedName>
    <alternativeName>
        <fullName evidence="12">3-methylcrotonyl-CoA:carbon dioxide ligase subunit beta</fullName>
    </alternativeName>
</protein>
<gene>
    <name evidence="21" type="ORF">SCF082_LOCUS7579</name>
</gene>
<evidence type="ECO:0000313" key="21">
    <source>
        <dbReference type="EMBL" id="CAK9003051.1"/>
    </source>
</evidence>
<comment type="pathway">
    <text evidence="10">Amino-acid degradation; L-leucine degradation; (S)-3-hydroxy-3-methylglutaryl-CoA from 3-isovaleryl-CoA: step 2/3.</text>
</comment>
<dbReference type="Pfam" id="PF00289">
    <property type="entry name" value="Biotin_carb_N"/>
    <property type="match status" value="1"/>
</dbReference>
<dbReference type="EC" id="6.4.1.4" evidence="11"/>
<feature type="domain" description="ATP-grasp" evidence="17">
    <location>
        <begin position="179"/>
        <end position="381"/>
    </location>
</feature>
<evidence type="ECO:0000256" key="14">
    <source>
        <dbReference type="ARBA" id="ARBA00052347"/>
    </source>
</evidence>
<dbReference type="Proteomes" id="UP001642464">
    <property type="component" value="Unassembled WGS sequence"/>
</dbReference>
<dbReference type="SUPFAM" id="SSF56059">
    <property type="entry name" value="Glutathione synthetase ATP-binding domain-like"/>
    <property type="match status" value="1"/>
</dbReference>
<keyword evidence="22" id="KW-1185">Reference proteome</keyword>
<dbReference type="PROSITE" id="PS50975">
    <property type="entry name" value="ATP_GRASP"/>
    <property type="match status" value="1"/>
</dbReference>
<evidence type="ECO:0000256" key="15">
    <source>
        <dbReference type="PROSITE-ProRule" id="PRU00409"/>
    </source>
</evidence>
<evidence type="ECO:0000256" key="10">
    <source>
        <dbReference type="ARBA" id="ARBA00025711"/>
    </source>
</evidence>
<comment type="similarity">
    <text evidence="3">Belongs to the AccD/PCCB family.</text>
</comment>
<dbReference type="InterPro" id="IPR016185">
    <property type="entry name" value="PreATP-grasp_dom_sf"/>
</dbReference>
<evidence type="ECO:0000259" key="17">
    <source>
        <dbReference type="PROSITE" id="PS50975"/>
    </source>
</evidence>
<evidence type="ECO:0000256" key="4">
    <source>
        <dbReference type="ARBA" id="ARBA00013058"/>
    </source>
</evidence>
<reference evidence="21 22" key="1">
    <citation type="submission" date="2024-02" db="EMBL/GenBank/DDBJ databases">
        <authorList>
            <person name="Chen Y."/>
            <person name="Shah S."/>
            <person name="Dougan E. K."/>
            <person name="Thang M."/>
            <person name="Chan C."/>
        </authorList>
    </citation>
    <scope>NUCLEOTIDE SEQUENCE [LARGE SCALE GENOMIC DNA]</scope>
</reference>
<dbReference type="InterPro" id="IPR011761">
    <property type="entry name" value="ATP-grasp"/>
</dbReference>
<dbReference type="Pfam" id="PF00364">
    <property type="entry name" value="Biotin_lipoyl"/>
    <property type="match status" value="1"/>
</dbReference>
<dbReference type="InterPro" id="IPR011054">
    <property type="entry name" value="Rudment_hybrid_motif"/>
</dbReference>
<dbReference type="SUPFAM" id="SSF51230">
    <property type="entry name" value="Single hybrid motif"/>
    <property type="match status" value="1"/>
</dbReference>
<dbReference type="Pfam" id="PF01039">
    <property type="entry name" value="Carboxyl_trans"/>
    <property type="match status" value="1"/>
</dbReference>
<feature type="domain" description="Biotin carboxylation" evidence="18">
    <location>
        <begin position="58"/>
        <end position="515"/>
    </location>
</feature>
<keyword evidence="9" id="KW-0511">Multifunctional enzyme</keyword>
<evidence type="ECO:0000313" key="22">
    <source>
        <dbReference type="Proteomes" id="UP001642464"/>
    </source>
</evidence>
<dbReference type="PANTHER" id="PTHR22855">
    <property type="entry name" value="ACETYL, PROPIONYL, PYRUVATE, AND GLUTACONYL CARBOXYLASE-RELATED"/>
    <property type="match status" value="1"/>
</dbReference>
<name>A0ABP0IKC3_9DINO</name>
<sequence length="1197" mass="129034">MSTASKQRTWKAVAMEPASRLTRLLGQLRPGLREKALQAHELSARSFSSRRPQQLRLPFSKVLIANRGEIAVRVARACHEEGLTTVGIYAEEDKSSLHVQRVTEALKVTSSKPGPIAPYLDVQSVVEAAKRSGAEAVHPGYGFLSESADFAAACEDAGITFIGPRPETIALLGDKVRARELAMASDVPVLKGSPFLSSWVAAREFLERESLPLPIIFKAAFGGGGRGMRLVREDDELNEAYERCTSEAKTAFGNGSVFLEEFMEDARHIEVQVLADGQGGCAHLYERDCSVQLRNQKVVEVAPARIHPTLRKRISECAVRLLLKCQYRGVGTVEFMVAGSLQDPDARFVFMEVNPRIQVEHTITEEATDVDIVKTQLGIAGGFKLEELSLGPGADLEASKLRGFAIQARVSLAPGGNEVSKYQEPSGEGVRVDAALYAGGKPSMHYDPLVGKLICYAPGEGDDAFQTCRKRTITALDSYIIDGVNTNKPTLRGILHHPEFINNEVLLSFMARHGATLAGGISVPVAKGEMKPAALRRQKLPVMSPLEATVIRSCVAEGAEVEEGQLLVLLSAMKLETEVRAPHAGTVLKVAVTENQTVGSGEDLVVLDALVPEEGEGAASATSAAAAANRIRQGSLTSVDGSAVWYGKTSGVKPCEGPTSSSIRLPPPRHQDEAYIQRKTHHSQLLEELQSRLDTARAGGGAKAVEQHHARGKALPRERIEAVLDPGTKFLELSPLAAFDLYDGSAHSAGIVTGIGLVHGREVLFVANDATVKGGTYYPMTVKKHLRAQQIAMENKLPCVYLVDSGGAYLPLQDEVFPDRMHFGRIFYNQAQMSKHGVPQVSAVLGSCTAGGAYVPAMSDENIIVKRNGTIFLGGPPLVKASTGEEVTAEDLGGADVHTSKSGVADHFAENEPQALAMCREVLKYTGGHDAALPEVEPEEPLLDAEELLGIIPEDNSKAFEVRQVIARLVDGSRFHEFKARYGVTLVCGFAHIHGYPVGIVANNGILFGESAQKGAHFVQLCGQRKIPLLFLQNITGFMVGKAYENSGIARDGAKMVNAVSCVDVPKITVIIAGSHGAGNYGMCGRAYDPRFMFIWPNSRISVMGGAQAADVLATVKQDQLKRQGKAAMTEKELSDFKKPTLEKYEAEGSPYHSTSRLWDDGIIDPRDTRHVLGRCLRVCSRSPGYGSTGAYGVFRM</sequence>
<evidence type="ECO:0000259" key="20">
    <source>
        <dbReference type="PROSITE" id="PS50989"/>
    </source>
</evidence>
<keyword evidence="6 15" id="KW-0547">Nucleotide-binding</keyword>
<keyword evidence="5 21" id="KW-0436">Ligase</keyword>
<dbReference type="GO" id="GO:0016874">
    <property type="term" value="F:ligase activity"/>
    <property type="evidence" value="ECO:0007669"/>
    <property type="project" value="UniProtKB-KW"/>
</dbReference>
<dbReference type="InterPro" id="IPR000089">
    <property type="entry name" value="Biotin_lipoyl"/>
</dbReference>
<dbReference type="Gene3D" id="2.40.50.100">
    <property type="match status" value="1"/>
</dbReference>
<keyword evidence="7 15" id="KW-0067">ATP-binding</keyword>
<comment type="catalytic activity">
    <reaction evidence="14">
        <text>3-methylbut-2-enoyl-CoA + hydrogencarbonate + ATP = 3-methyl-(2E)-glutaconyl-CoA + ADP + phosphate + H(+)</text>
        <dbReference type="Rhea" id="RHEA:13589"/>
        <dbReference type="ChEBI" id="CHEBI:15378"/>
        <dbReference type="ChEBI" id="CHEBI:17544"/>
        <dbReference type="ChEBI" id="CHEBI:30616"/>
        <dbReference type="ChEBI" id="CHEBI:43474"/>
        <dbReference type="ChEBI" id="CHEBI:57344"/>
        <dbReference type="ChEBI" id="CHEBI:57346"/>
        <dbReference type="ChEBI" id="CHEBI:456216"/>
        <dbReference type="EC" id="6.4.1.4"/>
    </reaction>
</comment>
<dbReference type="Gene3D" id="3.90.226.10">
    <property type="entry name" value="2-enoyl-CoA Hydratase, Chain A, domain 1"/>
    <property type="match status" value="2"/>
</dbReference>
<dbReference type="InterPro" id="IPR029045">
    <property type="entry name" value="ClpP/crotonase-like_dom_sf"/>
</dbReference>
<evidence type="ECO:0000256" key="9">
    <source>
        <dbReference type="ARBA" id="ARBA00023268"/>
    </source>
</evidence>
<evidence type="ECO:0000259" key="18">
    <source>
        <dbReference type="PROSITE" id="PS50979"/>
    </source>
</evidence>
<dbReference type="EC" id="6.4.1.2" evidence="4"/>
<dbReference type="SUPFAM" id="SSF52096">
    <property type="entry name" value="ClpP/crotonase"/>
    <property type="match status" value="2"/>
</dbReference>
<dbReference type="PROSITE" id="PS50980">
    <property type="entry name" value="COA_CT_NTER"/>
    <property type="match status" value="1"/>
</dbReference>
<dbReference type="Pfam" id="PF02785">
    <property type="entry name" value="Biotin_carb_C"/>
    <property type="match status" value="1"/>
</dbReference>
<keyword evidence="8" id="KW-0092">Biotin</keyword>
<dbReference type="InterPro" id="IPR005482">
    <property type="entry name" value="Biotin_COase_C"/>
</dbReference>
<dbReference type="InterPro" id="IPR045190">
    <property type="entry name" value="MCCB/AccD1-like"/>
</dbReference>
<evidence type="ECO:0000256" key="8">
    <source>
        <dbReference type="ARBA" id="ARBA00023267"/>
    </source>
</evidence>
<comment type="caution">
    <text evidence="21">The sequence shown here is derived from an EMBL/GenBank/DDBJ whole genome shotgun (WGS) entry which is preliminary data.</text>
</comment>
<comment type="cofactor">
    <cofactor evidence="1">
        <name>biotin</name>
        <dbReference type="ChEBI" id="CHEBI:57586"/>
    </cofactor>
</comment>
<evidence type="ECO:0000259" key="19">
    <source>
        <dbReference type="PROSITE" id="PS50980"/>
    </source>
</evidence>
<accession>A0ABP0IKC3</accession>
<evidence type="ECO:0000256" key="5">
    <source>
        <dbReference type="ARBA" id="ARBA00022598"/>
    </source>
</evidence>
<dbReference type="InterPro" id="IPR005479">
    <property type="entry name" value="CPAse_ATP-bd"/>
</dbReference>
<dbReference type="Pfam" id="PF02786">
    <property type="entry name" value="CPSase_L_D2"/>
    <property type="match status" value="1"/>
</dbReference>
<dbReference type="InterPro" id="IPR011763">
    <property type="entry name" value="COA_CT_C"/>
</dbReference>
<dbReference type="CDD" id="cd06850">
    <property type="entry name" value="biotinyl_domain"/>
    <property type="match status" value="1"/>
</dbReference>
<evidence type="ECO:0000259" key="16">
    <source>
        <dbReference type="PROSITE" id="PS50968"/>
    </source>
</evidence>
<dbReference type="InterPro" id="IPR005481">
    <property type="entry name" value="BC-like_N"/>
</dbReference>
<evidence type="ECO:0000256" key="13">
    <source>
        <dbReference type="ARBA" id="ARBA00031404"/>
    </source>
</evidence>
<evidence type="ECO:0000256" key="3">
    <source>
        <dbReference type="ARBA" id="ARBA00006102"/>
    </source>
</evidence>
<dbReference type="SUPFAM" id="SSF52440">
    <property type="entry name" value="PreATP-grasp domain"/>
    <property type="match status" value="1"/>
</dbReference>
<dbReference type="PROSITE" id="PS50989">
    <property type="entry name" value="COA_CT_CTER"/>
    <property type="match status" value="1"/>
</dbReference>
<feature type="domain" description="CoA carboxyltransferase N-terminal" evidence="19">
    <location>
        <begin position="682"/>
        <end position="938"/>
    </location>
</feature>
<dbReference type="InterPro" id="IPR011764">
    <property type="entry name" value="Biotin_carboxylation_dom"/>
</dbReference>
<evidence type="ECO:0000256" key="1">
    <source>
        <dbReference type="ARBA" id="ARBA00001953"/>
    </source>
</evidence>
<dbReference type="PROSITE" id="PS50968">
    <property type="entry name" value="BIOTINYL_LIPOYL"/>
    <property type="match status" value="1"/>
</dbReference>
<dbReference type="InterPro" id="IPR001882">
    <property type="entry name" value="Biotin_BS"/>
</dbReference>
<comment type="pathway">
    <text evidence="2">Lipid metabolism; malonyl-CoA biosynthesis; malonyl-CoA from acetyl-CoA: step 1/1.</text>
</comment>
<organism evidence="21 22">
    <name type="scientific">Durusdinium trenchii</name>
    <dbReference type="NCBI Taxonomy" id="1381693"/>
    <lineage>
        <taxon>Eukaryota</taxon>
        <taxon>Sar</taxon>
        <taxon>Alveolata</taxon>
        <taxon>Dinophyceae</taxon>
        <taxon>Suessiales</taxon>
        <taxon>Symbiodiniaceae</taxon>
        <taxon>Durusdinium</taxon>
    </lineage>
</organism>
<evidence type="ECO:0000256" key="2">
    <source>
        <dbReference type="ARBA" id="ARBA00004956"/>
    </source>
</evidence>
<dbReference type="SUPFAM" id="SSF51246">
    <property type="entry name" value="Rudiment single hybrid motif"/>
    <property type="match status" value="1"/>
</dbReference>
<dbReference type="PROSITE" id="PS50979">
    <property type="entry name" value="BC"/>
    <property type="match status" value="1"/>
</dbReference>
<dbReference type="PROSITE" id="PS00188">
    <property type="entry name" value="BIOTIN"/>
    <property type="match status" value="1"/>
</dbReference>
<dbReference type="Gene3D" id="3.30.470.20">
    <property type="entry name" value="ATP-grasp fold, B domain"/>
    <property type="match status" value="1"/>
</dbReference>
<dbReference type="PANTHER" id="PTHR22855:SF13">
    <property type="entry name" value="METHYLCROTONOYL-COA CARBOXYLASE BETA CHAIN, MITOCHONDRIAL"/>
    <property type="match status" value="1"/>
</dbReference>
<proteinExistence type="inferred from homology"/>
<evidence type="ECO:0000256" key="7">
    <source>
        <dbReference type="ARBA" id="ARBA00022840"/>
    </source>
</evidence>
<dbReference type="PROSITE" id="PS00867">
    <property type="entry name" value="CPSASE_2"/>
    <property type="match status" value="1"/>
</dbReference>
<feature type="domain" description="Lipoyl-binding" evidence="16">
    <location>
        <begin position="535"/>
        <end position="608"/>
    </location>
</feature>
<dbReference type="InterPro" id="IPR011762">
    <property type="entry name" value="COA_CT_N"/>
</dbReference>
<dbReference type="EMBL" id="CAXAMM010004269">
    <property type="protein sequence ID" value="CAK9003051.1"/>
    <property type="molecule type" value="Genomic_DNA"/>
</dbReference>
<feature type="domain" description="CoA carboxyltransferase C-terminal" evidence="20">
    <location>
        <begin position="937"/>
        <end position="1197"/>
    </location>
</feature>
<dbReference type="InterPro" id="IPR034733">
    <property type="entry name" value="AcCoA_carboxyl_beta"/>
</dbReference>
<evidence type="ECO:0000256" key="12">
    <source>
        <dbReference type="ARBA" id="ARBA00031237"/>
    </source>
</evidence>
<dbReference type="InterPro" id="IPR011053">
    <property type="entry name" value="Single_hybrid_motif"/>
</dbReference>
<evidence type="ECO:0000256" key="11">
    <source>
        <dbReference type="ARBA" id="ARBA00026116"/>
    </source>
</evidence>